<dbReference type="InterPro" id="IPR055173">
    <property type="entry name" value="NrdR-like_N"/>
</dbReference>
<evidence type="ECO:0000256" key="1">
    <source>
        <dbReference type="ARBA" id="ARBA00022491"/>
    </source>
</evidence>
<keyword evidence="5 8" id="KW-0805">Transcription regulation</keyword>
<evidence type="ECO:0000256" key="6">
    <source>
        <dbReference type="ARBA" id="ARBA00023125"/>
    </source>
</evidence>
<comment type="caution">
    <text evidence="10">The sequence shown here is derived from an EMBL/GenBank/DDBJ whole genome shotgun (WGS) entry which is preliminary data.</text>
</comment>
<dbReference type="PANTHER" id="PTHR30455:SF2">
    <property type="entry name" value="TRANSCRIPTIONAL REPRESSOR NRDR"/>
    <property type="match status" value="1"/>
</dbReference>
<comment type="cofactor">
    <cofactor evidence="8">
        <name>Zn(2+)</name>
        <dbReference type="ChEBI" id="CHEBI:29105"/>
    </cofactor>
    <text evidence="8">Binds 1 zinc ion.</text>
</comment>
<dbReference type="Pfam" id="PF22811">
    <property type="entry name" value="Zn_ribbon_NrdR"/>
    <property type="match status" value="1"/>
</dbReference>
<dbReference type="RefSeq" id="WP_022230569.1">
    <property type="nucleotide sequence ID" value="NZ_JAJEQM010000012.1"/>
</dbReference>
<keyword evidence="7 8" id="KW-0804">Transcription</keyword>
<accession>A0AAE3JAQ8</accession>
<evidence type="ECO:0000256" key="2">
    <source>
        <dbReference type="ARBA" id="ARBA00022741"/>
    </source>
</evidence>
<dbReference type="InterPro" id="IPR003796">
    <property type="entry name" value="RNR_NrdR-like"/>
</dbReference>
<sequence length="153" mass="17768">MRCPYCGFAESKVIDSRPTEESNSIRRRRECLKCQKRFTTYEKLEAISLAVIKKDQSRQQYDRGKVLKGIITACEKRPISLSQMEQIADDIESELYQSMTREIESTAIGEKVMEKLKKLDEVAYVRFASVYKSFDDIDTFMAELQGLIDDKKD</sequence>
<comment type="function">
    <text evidence="8">Negatively regulates transcription of bacterial ribonucleotide reductase nrd genes and operons by binding to NrdR-boxes.</text>
</comment>
<feature type="domain" description="ATP-cone" evidence="9">
    <location>
        <begin position="49"/>
        <end position="139"/>
    </location>
</feature>
<protein>
    <recommendedName>
        <fullName evidence="8">Transcriptional repressor NrdR</fullName>
    </recommendedName>
</protein>
<keyword evidence="2 8" id="KW-0547">Nucleotide-binding</keyword>
<keyword evidence="4 8" id="KW-0067">ATP-binding</keyword>
<comment type="similarity">
    <text evidence="8">Belongs to the NrdR family.</text>
</comment>
<evidence type="ECO:0000313" key="11">
    <source>
        <dbReference type="Proteomes" id="UP001198242"/>
    </source>
</evidence>
<evidence type="ECO:0000313" key="10">
    <source>
        <dbReference type="EMBL" id="MCC2210970.1"/>
    </source>
</evidence>
<evidence type="ECO:0000256" key="8">
    <source>
        <dbReference type="HAMAP-Rule" id="MF_00440"/>
    </source>
</evidence>
<keyword evidence="8" id="KW-0863">Zinc-finger</keyword>
<keyword evidence="8" id="KW-0479">Metal-binding</keyword>
<dbReference type="GO" id="GO:0008270">
    <property type="term" value="F:zinc ion binding"/>
    <property type="evidence" value="ECO:0007669"/>
    <property type="project" value="UniProtKB-UniRule"/>
</dbReference>
<keyword evidence="11" id="KW-1185">Reference proteome</keyword>
<evidence type="ECO:0000256" key="7">
    <source>
        <dbReference type="ARBA" id="ARBA00023163"/>
    </source>
</evidence>
<dbReference type="GO" id="GO:0005524">
    <property type="term" value="F:ATP binding"/>
    <property type="evidence" value="ECO:0007669"/>
    <property type="project" value="UniProtKB-UniRule"/>
</dbReference>
<evidence type="ECO:0000256" key="4">
    <source>
        <dbReference type="ARBA" id="ARBA00022840"/>
    </source>
</evidence>
<dbReference type="Proteomes" id="UP001198242">
    <property type="component" value="Unassembled WGS sequence"/>
</dbReference>
<dbReference type="Pfam" id="PF03477">
    <property type="entry name" value="ATP-cone"/>
    <property type="match status" value="1"/>
</dbReference>
<proteinExistence type="inferred from homology"/>
<reference evidence="10 11" key="1">
    <citation type="submission" date="2021-10" db="EMBL/GenBank/DDBJ databases">
        <title>Anaerobic single-cell dispensing facilitates the cultivation of human gut bacteria.</title>
        <authorList>
            <person name="Afrizal A."/>
        </authorList>
    </citation>
    <scope>NUCLEOTIDE SEQUENCE [LARGE SCALE GENOMIC DNA]</scope>
    <source>
        <strain evidence="10 11">CLA-AA-H232</strain>
    </source>
</reference>
<keyword evidence="1 8" id="KW-0678">Repressor</keyword>
<dbReference type="PANTHER" id="PTHR30455">
    <property type="entry name" value="TRANSCRIPTIONAL REPRESSOR NRDR"/>
    <property type="match status" value="1"/>
</dbReference>
<evidence type="ECO:0000256" key="5">
    <source>
        <dbReference type="ARBA" id="ARBA00023015"/>
    </source>
</evidence>
<dbReference type="GO" id="GO:0003677">
    <property type="term" value="F:DNA binding"/>
    <property type="evidence" value="ECO:0007669"/>
    <property type="project" value="UniProtKB-KW"/>
</dbReference>
<organism evidence="10 11">
    <name type="scientific">Hominilimicola fabiformis</name>
    <dbReference type="NCBI Taxonomy" id="2885356"/>
    <lineage>
        <taxon>Bacteria</taxon>
        <taxon>Bacillati</taxon>
        <taxon>Bacillota</taxon>
        <taxon>Clostridia</taxon>
        <taxon>Eubacteriales</taxon>
        <taxon>Oscillospiraceae</taxon>
        <taxon>Hominilimicola</taxon>
    </lineage>
</organism>
<dbReference type="EMBL" id="JAJEQM010000012">
    <property type="protein sequence ID" value="MCC2210970.1"/>
    <property type="molecule type" value="Genomic_DNA"/>
</dbReference>
<name>A0AAE3JAQ8_9FIRM</name>
<keyword evidence="3 8" id="KW-0862">Zinc</keyword>
<evidence type="ECO:0000259" key="9">
    <source>
        <dbReference type="PROSITE" id="PS51161"/>
    </source>
</evidence>
<feature type="zinc finger region" evidence="8">
    <location>
        <begin position="3"/>
        <end position="34"/>
    </location>
</feature>
<dbReference type="AlphaFoldDB" id="A0AAE3JAQ8"/>
<keyword evidence="6 8" id="KW-0238">DNA-binding</keyword>
<dbReference type="GO" id="GO:0045892">
    <property type="term" value="P:negative regulation of DNA-templated transcription"/>
    <property type="evidence" value="ECO:0007669"/>
    <property type="project" value="UniProtKB-UniRule"/>
</dbReference>
<dbReference type="HAMAP" id="MF_00440">
    <property type="entry name" value="NrdR"/>
    <property type="match status" value="1"/>
</dbReference>
<gene>
    <name evidence="8 10" type="primary">nrdR</name>
    <name evidence="10" type="ORF">LKE05_09245</name>
</gene>
<dbReference type="InterPro" id="IPR005144">
    <property type="entry name" value="ATP-cone_dom"/>
</dbReference>
<dbReference type="PROSITE" id="PS51161">
    <property type="entry name" value="ATP_CONE"/>
    <property type="match status" value="1"/>
</dbReference>
<dbReference type="NCBIfam" id="TIGR00244">
    <property type="entry name" value="transcriptional regulator NrdR"/>
    <property type="match status" value="1"/>
</dbReference>
<evidence type="ECO:0000256" key="3">
    <source>
        <dbReference type="ARBA" id="ARBA00022833"/>
    </source>
</evidence>